<dbReference type="InterPro" id="IPR051678">
    <property type="entry name" value="AGP_Transferase"/>
</dbReference>
<evidence type="ECO:0000259" key="1">
    <source>
        <dbReference type="Pfam" id="PF01636"/>
    </source>
</evidence>
<dbReference type="PANTHER" id="PTHR21310:SF58">
    <property type="entry name" value="AMINOGLYCOSIDE PHOSPHOTRANSFERASE DOMAIN-CONTAINING PROTEIN"/>
    <property type="match status" value="1"/>
</dbReference>
<dbReference type="Proteomes" id="UP000191518">
    <property type="component" value="Unassembled WGS sequence"/>
</dbReference>
<proteinExistence type="predicted"/>
<name>A0A1V6RUJ7_9EURO</name>
<reference evidence="3" key="1">
    <citation type="journal article" date="2017" name="Nat. Microbiol.">
        <title>Global analysis of biosynthetic gene clusters reveals vast potential of secondary metabolite production in Penicillium species.</title>
        <authorList>
            <person name="Nielsen J.C."/>
            <person name="Grijseels S."/>
            <person name="Prigent S."/>
            <person name="Ji B."/>
            <person name="Dainat J."/>
            <person name="Nielsen K.F."/>
            <person name="Frisvad J.C."/>
            <person name="Workman M."/>
            <person name="Nielsen J."/>
        </authorList>
    </citation>
    <scope>NUCLEOTIDE SEQUENCE [LARGE SCALE GENOMIC DNA]</scope>
    <source>
        <strain evidence="3">IBT 29486</strain>
    </source>
</reference>
<dbReference type="InterPro" id="IPR011009">
    <property type="entry name" value="Kinase-like_dom_sf"/>
</dbReference>
<comment type="caution">
    <text evidence="2">The sequence shown here is derived from an EMBL/GenBank/DDBJ whole genome shotgun (WGS) entry which is preliminary data.</text>
</comment>
<keyword evidence="3" id="KW-1185">Reference proteome</keyword>
<evidence type="ECO:0000313" key="3">
    <source>
        <dbReference type="Proteomes" id="UP000191518"/>
    </source>
</evidence>
<gene>
    <name evidence="2" type="ORF">PENVUL_c024G05134</name>
</gene>
<dbReference type="AlphaFoldDB" id="A0A1V6RUJ7"/>
<dbReference type="EMBL" id="MDYP01000024">
    <property type="protein sequence ID" value="OQE05442.1"/>
    <property type="molecule type" value="Genomic_DNA"/>
</dbReference>
<dbReference type="Gene3D" id="3.90.1200.10">
    <property type="match status" value="1"/>
</dbReference>
<organism evidence="2 3">
    <name type="scientific">Penicillium vulpinum</name>
    <dbReference type="NCBI Taxonomy" id="29845"/>
    <lineage>
        <taxon>Eukaryota</taxon>
        <taxon>Fungi</taxon>
        <taxon>Dikarya</taxon>
        <taxon>Ascomycota</taxon>
        <taxon>Pezizomycotina</taxon>
        <taxon>Eurotiomycetes</taxon>
        <taxon>Eurotiomycetidae</taxon>
        <taxon>Eurotiales</taxon>
        <taxon>Aspergillaceae</taxon>
        <taxon>Penicillium</taxon>
    </lineage>
</organism>
<dbReference type="OrthoDB" id="5404599at2759"/>
<dbReference type="InterPro" id="IPR002575">
    <property type="entry name" value="Aminoglycoside_PTrfase"/>
</dbReference>
<dbReference type="PANTHER" id="PTHR21310">
    <property type="entry name" value="AMINOGLYCOSIDE PHOSPHOTRANSFERASE-RELATED-RELATED"/>
    <property type="match status" value="1"/>
</dbReference>
<feature type="domain" description="Aminoglycoside phosphotransferase" evidence="1">
    <location>
        <begin position="73"/>
        <end position="228"/>
    </location>
</feature>
<dbReference type="SUPFAM" id="SSF56112">
    <property type="entry name" value="Protein kinase-like (PK-like)"/>
    <property type="match status" value="1"/>
</dbReference>
<accession>A0A1V6RUJ7</accession>
<protein>
    <recommendedName>
        <fullName evidence="1">Aminoglycoside phosphotransferase domain-containing protein</fullName>
    </recommendedName>
</protein>
<dbReference type="Pfam" id="PF01636">
    <property type="entry name" value="APH"/>
    <property type="match status" value="1"/>
</dbReference>
<evidence type="ECO:0000313" key="2">
    <source>
        <dbReference type="EMBL" id="OQE05442.1"/>
    </source>
</evidence>
<sequence>MSPFALAQTMEDHLIGDLILRSSSDLSDASSWYDSADNLSYTLTNAPTPPPPTVPLLADNPRIVLVQVAYGGATSEATTLAFVHEQKPHFETPRVLHDARDDTRSYLFLSRVPGRTLGDAWPTLDETWKHRYVEAVVKTCETLAGWKGDVLGGVDGKSIPEQYLTQRGTVMDFRPEKLTEVCQLMGMDCSTFVFYHADLGPGNIIVEDVPKDGTIGIIDWEIAGYVPRGWIRTKFRLISGLDLPNPGAGEETHWWRSEVQKLLEKRGFEDHSADWASWWY</sequence>